<evidence type="ECO:0000256" key="3">
    <source>
        <dbReference type="PROSITE-ProRule" id="PRU00339"/>
    </source>
</evidence>
<dbReference type="PANTHER" id="PTHR45586">
    <property type="entry name" value="TPR REPEAT-CONTAINING PROTEIN PA4667"/>
    <property type="match status" value="1"/>
</dbReference>
<keyword evidence="5" id="KW-1185">Reference proteome</keyword>
<evidence type="ECO:0000313" key="5">
    <source>
        <dbReference type="Proteomes" id="UP000000753"/>
    </source>
</evidence>
<reference evidence="4 5" key="1">
    <citation type="journal article" date="2008" name="PLoS ONE">
        <title>Environmental adaptation: genomic analysis of the piezotolerant and psychrotolerant deep-sea iron reducing bacterium Shewanella piezotolerans WP3.</title>
        <authorList>
            <person name="Wang F."/>
            <person name="Wang J."/>
            <person name="Jian H."/>
            <person name="Zhang B."/>
            <person name="Li S."/>
            <person name="Wang F."/>
            <person name="Zeng X."/>
            <person name="Gao L."/>
            <person name="Bartlett D.H."/>
            <person name="Yu J."/>
            <person name="Hu S."/>
            <person name="Xiao X."/>
        </authorList>
    </citation>
    <scope>NUCLEOTIDE SEQUENCE [LARGE SCALE GENOMIC DNA]</scope>
    <source>
        <strain evidence="5">WP3 / JCM 13877</strain>
    </source>
</reference>
<dbReference type="SMART" id="SM00028">
    <property type="entry name" value="TPR"/>
    <property type="match status" value="4"/>
</dbReference>
<sequence>MLIGKVSCVESVMKSVSISLLSFLFLLQACTSTSEPSKQYALESYYHDEHFHAIPELPAAESLFYLSDNDLRKVRKDFNRAKLSKSNNILVHKWLANYINAQDGGFRYADNLTRSASETFNDREGNCLSLVLLTAAIADELDVTVQFQEIDVPPVWDKQGGFYLVNGHINLKLLPQEQRNSINFSIGAIQIDFLPERAMQGYDKRRVSQSMVASMYYNNVAAEALVKGQYDKAYGLLKLSLQQDNQFLPAINTLAVLYRYKGLIEEAEALYKLALTIDPDDMNALYNYAIILGEQNRLDEWADVHKVMELARIRNPYYYYSMAQQAYFDKEYKLALNWYKKAIDKADYRHEFYFGLSRTYWATGDERRAQVNMEKALSLTNDLNNKHRYQSKLHAMRSH</sequence>
<dbReference type="Pfam" id="PF13181">
    <property type="entry name" value="TPR_8"/>
    <property type="match status" value="2"/>
</dbReference>
<gene>
    <name evidence="4" type="ordered locus">swp_3952</name>
</gene>
<dbReference type="InterPro" id="IPR019734">
    <property type="entry name" value="TPR_rpt"/>
</dbReference>
<keyword evidence="1" id="KW-0677">Repeat</keyword>
<dbReference type="OrthoDB" id="5801251at2"/>
<dbReference type="InterPro" id="IPR051012">
    <property type="entry name" value="CellSynth/LPSAsmb/PSIAsmb"/>
</dbReference>
<dbReference type="Gene3D" id="1.25.40.10">
    <property type="entry name" value="Tetratricopeptide repeat domain"/>
    <property type="match status" value="2"/>
</dbReference>
<dbReference type="SUPFAM" id="SSF81901">
    <property type="entry name" value="HCP-like"/>
    <property type="match status" value="1"/>
</dbReference>
<dbReference type="KEGG" id="swp:swp_3952"/>
<dbReference type="STRING" id="225849.swp_3952"/>
<keyword evidence="2 3" id="KW-0802">TPR repeat</keyword>
<dbReference type="InterPro" id="IPR011990">
    <property type="entry name" value="TPR-like_helical_dom_sf"/>
</dbReference>
<dbReference type="PANTHER" id="PTHR45586:SF1">
    <property type="entry name" value="LIPOPOLYSACCHARIDE ASSEMBLY PROTEIN B"/>
    <property type="match status" value="1"/>
</dbReference>
<dbReference type="eggNOG" id="COG0457">
    <property type="taxonomic scope" value="Bacteria"/>
</dbReference>
<protein>
    <submittedName>
        <fullName evidence="4">TPR repeat protein</fullName>
    </submittedName>
</protein>
<dbReference type="PROSITE" id="PS51257">
    <property type="entry name" value="PROKAR_LIPOPROTEIN"/>
    <property type="match status" value="1"/>
</dbReference>
<evidence type="ECO:0000256" key="1">
    <source>
        <dbReference type="ARBA" id="ARBA00022737"/>
    </source>
</evidence>
<accession>B8CSJ6</accession>
<dbReference type="HOGENOM" id="CLU_056368_0_0_6"/>
<evidence type="ECO:0000313" key="4">
    <source>
        <dbReference type="EMBL" id="ACJ30622.1"/>
    </source>
</evidence>
<dbReference type="PROSITE" id="PS50005">
    <property type="entry name" value="TPR"/>
    <property type="match status" value="1"/>
</dbReference>
<evidence type="ECO:0000256" key="2">
    <source>
        <dbReference type="ARBA" id="ARBA00022803"/>
    </source>
</evidence>
<dbReference type="Proteomes" id="UP000000753">
    <property type="component" value="Chromosome"/>
</dbReference>
<name>B8CSJ6_SHEPW</name>
<feature type="repeat" description="TPR" evidence="3">
    <location>
        <begin position="248"/>
        <end position="281"/>
    </location>
</feature>
<dbReference type="AlphaFoldDB" id="B8CSJ6"/>
<dbReference type="EMBL" id="CP000472">
    <property type="protein sequence ID" value="ACJ30622.1"/>
    <property type="molecule type" value="Genomic_DNA"/>
</dbReference>
<proteinExistence type="predicted"/>
<organism evidence="4 5">
    <name type="scientific">Shewanella piezotolerans (strain WP3 / JCM 13877)</name>
    <dbReference type="NCBI Taxonomy" id="225849"/>
    <lineage>
        <taxon>Bacteria</taxon>
        <taxon>Pseudomonadati</taxon>
        <taxon>Pseudomonadota</taxon>
        <taxon>Gammaproteobacteria</taxon>
        <taxon>Alteromonadales</taxon>
        <taxon>Shewanellaceae</taxon>
        <taxon>Shewanella</taxon>
    </lineage>
</organism>